<dbReference type="OMA" id="RNRNWRI"/>
<keyword evidence="1" id="KW-0812">Transmembrane</keyword>
<protein>
    <submittedName>
        <fullName evidence="2">Uncharacterized protein</fullName>
    </submittedName>
</protein>
<name>A0A151U4Z5_CAJCA</name>
<dbReference type="Proteomes" id="UP000075243">
    <property type="component" value="Chromosome 2"/>
</dbReference>
<evidence type="ECO:0000313" key="3">
    <source>
        <dbReference type="Proteomes" id="UP000075243"/>
    </source>
</evidence>
<keyword evidence="1" id="KW-1133">Transmembrane helix</keyword>
<proteinExistence type="predicted"/>
<organism evidence="2 3">
    <name type="scientific">Cajanus cajan</name>
    <name type="common">Pigeon pea</name>
    <name type="synonym">Cajanus indicus</name>
    <dbReference type="NCBI Taxonomy" id="3821"/>
    <lineage>
        <taxon>Eukaryota</taxon>
        <taxon>Viridiplantae</taxon>
        <taxon>Streptophyta</taxon>
        <taxon>Embryophyta</taxon>
        <taxon>Tracheophyta</taxon>
        <taxon>Spermatophyta</taxon>
        <taxon>Magnoliopsida</taxon>
        <taxon>eudicotyledons</taxon>
        <taxon>Gunneridae</taxon>
        <taxon>Pentapetalae</taxon>
        <taxon>rosids</taxon>
        <taxon>fabids</taxon>
        <taxon>Fabales</taxon>
        <taxon>Fabaceae</taxon>
        <taxon>Papilionoideae</taxon>
        <taxon>50 kb inversion clade</taxon>
        <taxon>NPAAA clade</taxon>
        <taxon>indigoferoid/millettioid clade</taxon>
        <taxon>Phaseoleae</taxon>
        <taxon>Cajanus</taxon>
    </lineage>
</organism>
<evidence type="ECO:0000313" key="2">
    <source>
        <dbReference type="EMBL" id="KYP74350.1"/>
    </source>
</evidence>
<sequence>MLKLKPYISNQPLPFPNPTSLRLSPHPILCAKSHPWSQPSNRKLLQLASSLAFNLKILPEPLNSLAGEIARRDSQPLRRLLAGRRASAKKPLWFAFALICAAGLWWWRVQEFDLFLRALSFCLAGVSLLGLWLGKKAIKEWFLGFLFGSVLVLSSRLGKEDVRFWVQKLVASSPIKQIVMSKKYRNRNRRTFK</sequence>
<evidence type="ECO:0000256" key="1">
    <source>
        <dbReference type="SAM" id="Phobius"/>
    </source>
</evidence>
<feature type="transmembrane region" description="Helical" evidence="1">
    <location>
        <begin position="114"/>
        <end position="134"/>
    </location>
</feature>
<keyword evidence="1" id="KW-0472">Membrane</keyword>
<gene>
    <name evidence="2" type="ORF">KK1_007025</name>
</gene>
<keyword evidence="3" id="KW-1185">Reference proteome</keyword>
<feature type="transmembrane region" description="Helical" evidence="1">
    <location>
        <begin position="91"/>
        <end position="108"/>
    </location>
</feature>
<reference evidence="2 3" key="1">
    <citation type="journal article" date="2012" name="Nat. Biotechnol.">
        <title>Draft genome sequence of pigeonpea (Cajanus cajan), an orphan legume crop of resource-poor farmers.</title>
        <authorList>
            <person name="Varshney R.K."/>
            <person name="Chen W."/>
            <person name="Li Y."/>
            <person name="Bharti A.K."/>
            <person name="Saxena R.K."/>
            <person name="Schlueter J.A."/>
            <person name="Donoghue M.T."/>
            <person name="Azam S."/>
            <person name="Fan G."/>
            <person name="Whaley A.M."/>
            <person name="Farmer A.D."/>
            <person name="Sheridan J."/>
            <person name="Iwata A."/>
            <person name="Tuteja R."/>
            <person name="Penmetsa R.V."/>
            <person name="Wu W."/>
            <person name="Upadhyaya H.D."/>
            <person name="Yang S.P."/>
            <person name="Shah T."/>
            <person name="Saxena K.B."/>
            <person name="Michael T."/>
            <person name="McCombie W.R."/>
            <person name="Yang B."/>
            <person name="Zhang G."/>
            <person name="Yang H."/>
            <person name="Wang J."/>
            <person name="Spillane C."/>
            <person name="Cook D.R."/>
            <person name="May G.D."/>
            <person name="Xu X."/>
            <person name="Jackson S.A."/>
        </authorList>
    </citation>
    <scope>NUCLEOTIDE SEQUENCE [LARGE SCALE GENOMIC DNA]</scope>
    <source>
        <strain evidence="3">cv. Asha</strain>
    </source>
</reference>
<accession>A0A151U4Z5</accession>
<dbReference type="Gramene" id="C.cajan_06833.t">
    <property type="protein sequence ID" value="C.cajan_06833.t.cds1"/>
    <property type="gene ID" value="C.cajan_06833"/>
</dbReference>
<dbReference type="EMBL" id="CM003604">
    <property type="protein sequence ID" value="KYP74350.1"/>
    <property type="molecule type" value="Genomic_DNA"/>
</dbReference>
<dbReference type="AlphaFoldDB" id="A0A151U4Z5"/>